<dbReference type="InterPro" id="IPR051320">
    <property type="entry name" value="Viral_Replic_Matur_Polypro"/>
</dbReference>
<dbReference type="GO" id="GO:0071897">
    <property type="term" value="P:DNA biosynthetic process"/>
    <property type="evidence" value="ECO:0007669"/>
    <property type="project" value="UniProtKB-ARBA"/>
</dbReference>
<dbReference type="Pfam" id="PF00078">
    <property type="entry name" value="RVT_1"/>
    <property type="match status" value="1"/>
</dbReference>
<sequence length="126" mass="14726">MRKLRMQFCRYNASSTFKRFVDEITCGLEGVYSFSDDILIASKMHGDHIVYHSALFQLLHHYGLTFKSSKCTLGAFSLTFLGFHVSEKGLEHLHDRVESLQNFPRYETIPQLQTNLWVCTKPLTYW</sequence>
<dbReference type="InterPro" id="IPR043128">
    <property type="entry name" value="Rev_trsase/Diguanyl_cyclase"/>
</dbReference>
<accession>A0AAV4VDJ8</accession>
<keyword evidence="3" id="KW-1185">Reference proteome</keyword>
<dbReference type="InterPro" id="IPR043502">
    <property type="entry name" value="DNA/RNA_pol_sf"/>
</dbReference>
<organism evidence="2 3">
    <name type="scientific">Caerostris darwini</name>
    <dbReference type="NCBI Taxonomy" id="1538125"/>
    <lineage>
        <taxon>Eukaryota</taxon>
        <taxon>Metazoa</taxon>
        <taxon>Ecdysozoa</taxon>
        <taxon>Arthropoda</taxon>
        <taxon>Chelicerata</taxon>
        <taxon>Arachnida</taxon>
        <taxon>Araneae</taxon>
        <taxon>Araneomorphae</taxon>
        <taxon>Entelegynae</taxon>
        <taxon>Araneoidea</taxon>
        <taxon>Araneidae</taxon>
        <taxon>Caerostris</taxon>
    </lineage>
</organism>
<proteinExistence type="predicted"/>
<dbReference type="Gene3D" id="3.30.70.270">
    <property type="match status" value="1"/>
</dbReference>
<dbReference type="PANTHER" id="PTHR33064:SF37">
    <property type="entry name" value="RIBONUCLEASE H"/>
    <property type="match status" value="1"/>
</dbReference>
<dbReference type="EMBL" id="BPLQ01012759">
    <property type="protein sequence ID" value="GIY67638.1"/>
    <property type="molecule type" value="Genomic_DNA"/>
</dbReference>
<dbReference type="PANTHER" id="PTHR33064">
    <property type="entry name" value="POL PROTEIN"/>
    <property type="match status" value="1"/>
</dbReference>
<evidence type="ECO:0000259" key="1">
    <source>
        <dbReference type="PROSITE" id="PS50878"/>
    </source>
</evidence>
<dbReference type="Proteomes" id="UP001054837">
    <property type="component" value="Unassembled WGS sequence"/>
</dbReference>
<dbReference type="PROSITE" id="PS50878">
    <property type="entry name" value="RT_POL"/>
    <property type="match status" value="1"/>
</dbReference>
<protein>
    <submittedName>
        <fullName evidence="2">Transposon Ty3-G Gag-Pol polyprotein</fullName>
    </submittedName>
</protein>
<dbReference type="SUPFAM" id="SSF56672">
    <property type="entry name" value="DNA/RNA polymerases"/>
    <property type="match status" value="1"/>
</dbReference>
<comment type="caution">
    <text evidence="2">The sequence shown here is derived from an EMBL/GenBank/DDBJ whole genome shotgun (WGS) entry which is preliminary data.</text>
</comment>
<dbReference type="AlphaFoldDB" id="A0AAV4VDJ8"/>
<name>A0AAV4VDJ8_9ARAC</name>
<dbReference type="InterPro" id="IPR000477">
    <property type="entry name" value="RT_dom"/>
</dbReference>
<reference evidence="2 3" key="1">
    <citation type="submission" date="2021-06" db="EMBL/GenBank/DDBJ databases">
        <title>Caerostris darwini draft genome.</title>
        <authorList>
            <person name="Kono N."/>
            <person name="Arakawa K."/>
        </authorList>
    </citation>
    <scope>NUCLEOTIDE SEQUENCE [LARGE SCALE GENOMIC DNA]</scope>
</reference>
<evidence type="ECO:0000313" key="3">
    <source>
        <dbReference type="Proteomes" id="UP001054837"/>
    </source>
</evidence>
<gene>
    <name evidence="2" type="primary">TY3B-G_500</name>
    <name evidence="2" type="ORF">CDAR_29531</name>
</gene>
<feature type="domain" description="Reverse transcriptase" evidence="1">
    <location>
        <begin position="1"/>
        <end position="85"/>
    </location>
</feature>
<evidence type="ECO:0000313" key="2">
    <source>
        <dbReference type="EMBL" id="GIY67638.1"/>
    </source>
</evidence>